<dbReference type="InterPro" id="IPR036388">
    <property type="entry name" value="WH-like_DNA-bd_sf"/>
</dbReference>
<protein>
    <submittedName>
        <fullName evidence="4">Conserved hypothetical extracellular protein</fullName>
    </submittedName>
</protein>
<feature type="domain" description="DUF7343" evidence="3">
    <location>
        <begin position="278"/>
        <end position="338"/>
    </location>
</feature>
<gene>
    <name evidence="4" type="ordered locus">MCON_2901</name>
</gene>
<dbReference type="InterPro" id="IPR036390">
    <property type="entry name" value="WH_DNA-bd_sf"/>
</dbReference>
<dbReference type="Pfam" id="PF24034">
    <property type="entry name" value="DUF7343"/>
    <property type="match status" value="1"/>
</dbReference>
<evidence type="ECO:0000313" key="5">
    <source>
        <dbReference type="Proteomes" id="UP000007807"/>
    </source>
</evidence>
<feature type="transmembrane region" description="Helical" evidence="2">
    <location>
        <begin position="190"/>
        <end position="210"/>
    </location>
</feature>
<feature type="region of interest" description="Disordered" evidence="1">
    <location>
        <begin position="233"/>
        <end position="257"/>
    </location>
</feature>
<dbReference type="HOGENOM" id="CLU_697584_0_0_2"/>
<dbReference type="EMBL" id="CP002565">
    <property type="protein sequence ID" value="AEB69264.1"/>
    <property type="molecule type" value="Genomic_DNA"/>
</dbReference>
<accession>F4C0S6</accession>
<dbReference type="InterPro" id="IPR055767">
    <property type="entry name" value="DUF7343"/>
</dbReference>
<sequence>MRRPDLLIGLILVFVFFNSIIFSAATSIQSAEDDPLLNQLILSVYVDEGGRCLITGYVEDPESLPFLNSSEYSIDDESRQLYAITNALTSKSADSWSLRFESPGIYEEYRIIFYLPENAKLSGVDSSDGLDYLVYAANRSVVAEVYGHDILDPAVEIGYALQIDEATAALADTVTSAGSNAGISNLKMEILQYVAILITILLLIGAVFLIRSSRRRSKPLGPEKCPAAHEHMIKTQSSGHRNAEHEDQVQSAQKNDGSEEFRAGMADTSEISAVMATLTDKEQSVLKLLLQRGGRMVQRDISYETDISKSSLSGILTSMEKRKLITKREKGRTNIIELSERFKNNKEQF</sequence>
<dbReference type="InParanoid" id="F4C0S6"/>
<organism evidence="4 5">
    <name type="scientific">Methanothrix soehngenii (strain ATCC 5969 / DSM 3671 / JCM 10134 / NBRC 103675 / OCM 69 / GP-6)</name>
    <name type="common">Methanosaeta concilii</name>
    <dbReference type="NCBI Taxonomy" id="990316"/>
    <lineage>
        <taxon>Archaea</taxon>
        <taxon>Methanobacteriati</taxon>
        <taxon>Methanobacteriota</taxon>
        <taxon>Stenosarchaea group</taxon>
        <taxon>Methanomicrobia</taxon>
        <taxon>Methanotrichales</taxon>
        <taxon>Methanotrichaceae</taxon>
        <taxon>Methanothrix</taxon>
    </lineage>
</organism>
<evidence type="ECO:0000259" key="3">
    <source>
        <dbReference type="Pfam" id="PF24034"/>
    </source>
</evidence>
<keyword evidence="2" id="KW-0812">Transmembrane</keyword>
<proteinExistence type="predicted"/>
<dbReference type="AlphaFoldDB" id="F4C0S6"/>
<name>F4C0S6_METSG</name>
<dbReference type="Gene3D" id="1.10.10.10">
    <property type="entry name" value="Winged helix-like DNA-binding domain superfamily/Winged helix DNA-binding domain"/>
    <property type="match status" value="1"/>
</dbReference>
<keyword evidence="2" id="KW-1133">Transmembrane helix</keyword>
<evidence type="ECO:0000256" key="1">
    <source>
        <dbReference type="SAM" id="MobiDB-lite"/>
    </source>
</evidence>
<dbReference type="KEGG" id="mcj:MCON_2901"/>
<dbReference type="SUPFAM" id="SSF46785">
    <property type="entry name" value="Winged helix' DNA-binding domain"/>
    <property type="match status" value="1"/>
</dbReference>
<dbReference type="Proteomes" id="UP000007807">
    <property type="component" value="Chromosome"/>
</dbReference>
<evidence type="ECO:0000256" key="2">
    <source>
        <dbReference type="SAM" id="Phobius"/>
    </source>
</evidence>
<keyword evidence="5" id="KW-1185">Reference proteome</keyword>
<keyword evidence="2" id="KW-0472">Membrane</keyword>
<reference evidence="4 5" key="1">
    <citation type="journal article" date="2011" name="J. Bacteriol.">
        <title>Complete genome sequence of Methanosaeta concilii, a specialist in aceticlastic methanogenesis.</title>
        <authorList>
            <person name="Barber R.D."/>
            <person name="Zhang L."/>
            <person name="Harnack M."/>
            <person name="Olson M.V."/>
            <person name="Kaul R."/>
            <person name="Ingram-Smith C."/>
            <person name="Smith K.S."/>
        </authorList>
    </citation>
    <scope>NUCLEOTIDE SEQUENCE [LARGE SCALE GENOMIC DNA]</scope>
    <source>
        <strain evidence="5">ATCC 5969 / DSM 3671 / JCM 10134 / NBRC 103675 / OCM 69 / GP-6</strain>
    </source>
</reference>
<evidence type="ECO:0000313" key="4">
    <source>
        <dbReference type="EMBL" id="AEB69264.1"/>
    </source>
</evidence>